<dbReference type="Proteomes" id="UP001171945">
    <property type="component" value="Unassembled WGS sequence"/>
</dbReference>
<keyword evidence="2" id="KW-1185">Reference proteome</keyword>
<name>A0ABT7VU40_9GAMM</name>
<organism evidence="1 2">
    <name type="scientific">Candidatus Marithioploca araucensis</name>
    <dbReference type="NCBI Taxonomy" id="70273"/>
    <lineage>
        <taxon>Bacteria</taxon>
        <taxon>Pseudomonadati</taxon>
        <taxon>Pseudomonadota</taxon>
        <taxon>Gammaproteobacteria</taxon>
        <taxon>Thiotrichales</taxon>
        <taxon>Thiotrichaceae</taxon>
        <taxon>Candidatus Marithioploca</taxon>
    </lineage>
</organism>
<evidence type="ECO:0000313" key="1">
    <source>
        <dbReference type="EMBL" id="MDM8563096.1"/>
    </source>
</evidence>
<proteinExistence type="predicted"/>
<comment type="caution">
    <text evidence="1">The sequence shown here is derived from an EMBL/GenBank/DDBJ whole genome shotgun (WGS) entry which is preliminary data.</text>
</comment>
<protein>
    <submittedName>
        <fullName evidence="1">Uncharacterized protein</fullName>
    </submittedName>
</protein>
<sequence>MPITKKPQVFRQGAFFLPKWLSTKNCVMMPSLGMQEIPFFEKMVFFRSQRLHKRNSTVKRFVFSTLERRMPRR</sequence>
<dbReference type="EMBL" id="JAUCGM010000447">
    <property type="protein sequence ID" value="MDM8563096.1"/>
    <property type="molecule type" value="Genomic_DNA"/>
</dbReference>
<accession>A0ABT7VU40</accession>
<gene>
    <name evidence="1" type="ORF">QUF54_07065</name>
</gene>
<evidence type="ECO:0000313" key="2">
    <source>
        <dbReference type="Proteomes" id="UP001171945"/>
    </source>
</evidence>
<reference evidence="1" key="1">
    <citation type="submission" date="2023-06" db="EMBL/GenBank/DDBJ databases">
        <title>Uncultivated large filamentous bacteria from sulfidic sediments reveal new species and different genomic features in energy metabolism and defense.</title>
        <authorList>
            <person name="Fonseca A."/>
        </authorList>
    </citation>
    <scope>NUCLEOTIDE SEQUENCE</scope>
    <source>
        <strain evidence="1">HSG4</strain>
    </source>
</reference>